<dbReference type="Proteomes" id="UP000250266">
    <property type="component" value="Unassembled WGS sequence"/>
</dbReference>
<dbReference type="GO" id="GO:0004402">
    <property type="term" value="F:histone acetyltransferase activity"/>
    <property type="evidence" value="ECO:0007669"/>
    <property type="project" value="InterPro"/>
</dbReference>
<keyword evidence="2" id="KW-0539">Nucleus</keyword>
<protein>
    <recommendedName>
        <fullName evidence="4">Transcription initiation factor TFIID subunit 1 histone acetyltransferase domain-containing protein</fullName>
    </recommendedName>
</protein>
<dbReference type="OrthoDB" id="5752at2759"/>
<dbReference type="PANTHER" id="PTHR13900:SF0">
    <property type="entry name" value="TRANSCRIPTION INITIATION FACTOR TFIID SUBUNIT 1"/>
    <property type="match status" value="1"/>
</dbReference>
<feature type="region of interest" description="Disordered" evidence="3">
    <location>
        <begin position="1036"/>
        <end position="1077"/>
    </location>
</feature>
<sequence>MPHAVRAIDLQAEQDEAIIAALINDDQSAGNFDFMSRDLEVGDKADDAVDFEDIGDDDLAEDEDELEDKGNGAGDDDNQDLSGLFSDLPGDDGLDDLFGDGAPSSPIEQDGQKDSLLQAAKSSDGVAKPSVGSGEGRGQPNFRDVNYGATVEDDDEDNEQDEEVQRLKREQLLLFAAALRDQDERNRRGPGGPELLPPPQTNPEIFEQLWPHFEPDKPPRFAELIPLKRAHYIAKTPLKPPKPIQPTKVNLDIQQDQERSFRLPSTIVANKSAHQADADQNGIVIITDGRQEQDDDDDEMELDDFDQGNDEEMVGGVTLRDLNVICQDWEIPSPDAMTVDEEEVHTPPVEGFVDDDDWTLEGRTPPAKKHKVGTQKFPKSIPIYNNLLPSFDDPEFATARLARRVLLDLNDPQLLIDIQPPSAELKKPLATTKGFKGGSRGNLAGSVLGRYNISNDEAYDALKENHSHKIRSTLGHMAVEHGMPALKLQYPFYQFKLSDREARSFHRPTFHCKAGERATIMPNKSLKRKRIKNLKPQELYQTAEDLTLADNSTMLLAEYSEEYPIMLSNFAMGNKIINYYRRKDNEDTARPKYDIGETAVLLPQDKSPFSIFGNVEPGQTVPALHNAMFRAPVFKHDAKGTDFLVCRSHTGVEGSKWYLRNIENLMVVGQEFPSVEVPGTHSRKVTEAGKKRLKMLSFRLYQKHQKADARQPWVSNAMIQTHLPGTEVSQNRSRMREIMQYNKDNTSWEPKDGETIPDEDVLRTWIKPEDICLIDSMQVGDRHLQDAGFNKEDIAIESTKEEEGQSLEQKLAPWQITKNFLNACQEKAMLELHGEGDPSGRGEAFSFIKVSMKGGFKDVGESVGDKLDAKKVKELGGHSYNVARQQRQYKEAIKRIWNAQTQSLSSTLEHSDAEVDVDHVEGDHNIGRGKTPRSEFGTPSAFHRDDETTSQFSRFSNASQTGKVLRITRYITNQYGKVEEDAVIVRDPKVIREYIKQKRGEELEKMDIQELKPTGDPNFDRSARQKLVSELARLQRNAERREVREKAKGQSNLVSSTPATPASPTGGPSKGQGTQRKCANCGQVGHIRTNKKLCPMLNGTSSQNDMFEDTAFASPVGATATPSAS</sequence>
<dbReference type="PANTHER" id="PTHR13900">
    <property type="entry name" value="TRANSCRIPTION INITIATION FACTOR TFIID"/>
    <property type="match status" value="1"/>
</dbReference>
<dbReference type="GO" id="GO:0016251">
    <property type="term" value="F:RNA polymerase II general transcription initiation factor activity"/>
    <property type="evidence" value="ECO:0007669"/>
    <property type="project" value="InterPro"/>
</dbReference>
<feature type="region of interest" description="Disordered" evidence="3">
    <location>
        <begin position="43"/>
        <end position="166"/>
    </location>
</feature>
<reference evidence="5 6" key="1">
    <citation type="journal article" date="2016" name="Nat. Commun.">
        <title>Ectomycorrhizal ecology is imprinted in the genome of the dominant symbiotic fungus Cenococcum geophilum.</title>
        <authorList>
            <consortium name="DOE Joint Genome Institute"/>
            <person name="Peter M."/>
            <person name="Kohler A."/>
            <person name="Ohm R.A."/>
            <person name="Kuo A."/>
            <person name="Krutzmann J."/>
            <person name="Morin E."/>
            <person name="Arend M."/>
            <person name="Barry K.W."/>
            <person name="Binder M."/>
            <person name="Choi C."/>
            <person name="Clum A."/>
            <person name="Copeland A."/>
            <person name="Grisel N."/>
            <person name="Haridas S."/>
            <person name="Kipfer T."/>
            <person name="LaButti K."/>
            <person name="Lindquist E."/>
            <person name="Lipzen A."/>
            <person name="Maire R."/>
            <person name="Meier B."/>
            <person name="Mihaltcheva S."/>
            <person name="Molinier V."/>
            <person name="Murat C."/>
            <person name="Poggeler S."/>
            <person name="Quandt C.A."/>
            <person name="Sperisen C."/>
            <person name="Tritt A."/>
            <person name="Tisserant E."/>
            <person name="Crous P.W."/>
            <person name="Henrissat B."/>
            <person name="Nehls U."/>
            <person name="Egli S."/>
            <person name="Spatafora J.W."/>
            <person name="Grigoriev I.V."/>
            <person name="Martin F.M."/>
        </authorList>
    </citation>
    <scope>NUCLEOTIDE SEQUENCE [LARGE SCALE GENOMIC DNA]</scope>
    <source>
        <strain evidence="5 6">CBS 459.81</strain>
    </source>
</reference>
<dbReference type="EMBL" id="KV744808">
    <property type="protein sequence ID" value="OCK86176.1"/>
    <property type="molecule type" value="Genomic_DNA"/>
</dbReference>
<evidence type="ECO:0000313" key="6">
    <source>
        <dbReference type="Proteomes" id="UP000250266"/>
    </source>
</evidence>
<dbReference type="Pfam" id="PF12157">
    <property type="entry name" value="DUF3591"/>
    <property type="match status" value="1"/>
</dbReference>
<dbReference type="AlphaFoldDB" id="A0A8E2ELF0"/>
<name>A0A8E2ELF0_9PEZI</name>
<gene>
    <name evidence="5" type="ORF">K432DRAFT_376983</name>
</gene>
<keyword evidence="6" id="KW-1185">Reference proteome</keyword>
<feature type="compositionally biased region" description="Acidic residues" evidence="3">
    <location>
        <begin position="48"/>
        <end position="67"/>
    </location>
</feature>
<evidence type="ECO:0000256" key="1">
    <source>
        <dbReference type="ARBA" id="ARBA00004123"/>
    </source>
</evidence>
<proteinExistence type="predicted"/>
<dbReference type="GO" id="GO:0005669">
    <property type="term" value="C:transcription factor TFIID complex"/>
    <property type="evidence" value="ECO:0007669"/>
    <property type="project" value="InterPro"/>
</dbReference>
<feature type="domain" description="Transcription initiation factor TFIID subunit 1 histone acetyltransferase" evidence="4">
    <location>
        <begin position="451"/>
        <end position="904"/>
    </location>
</feature>
<evidence type="ECO:0000259" key="4">
    <source>
        <dbReference type="Pfam" id="PF12157"/>
    </source>
</evidence>
<dbReference type="GO" id="GO:0017025">
    <property type="term" value="F:TBP-class protein binding"/>
    <property type="evidence" value="ECO:0007669"/>
    <property type="project" value="InterPro"/>
</dbReference>
<evidence type="ECO:0000256" key="2">
    <source>
        <dbReference type="ARBA" id="ARBA00023242"/>
    </source>
</evidence>
<feature type="region of interest" description="Disordered" evidence="3">
    <location>
        <begin position="922"/>
        <end position="947"/>
    </location>
</feature>
<evidence type="ECO:0000256" key="3">
    <source>
        <dbReference type="SAM" id="MobiDB-lite"/>
    </source>
</evidence>
<feature type="compositionally biased region" description="Basic and acidic residues" evidence="3">
    <location>
        <begin position="1036"/>
        <end position="1048"/>
    </location>
</feature>
<feature type="compositionally biased region" description="Low complexity" evidence="3">
    <location>
        <begin position="1055"/>
        <end position="1067"/>
    </location>
</feature>
<accession>A0A8E2ELF0</accession>
<dbReference type="InterPro" id="IPR040240">
    <property type="entry name" value="TAF1"/>
</dbReference>
<organism evidence="5 6">
    <name type="scientific">Lepidopterella palustris CBS 459.81</name>
    <dbReference type="NCBI Taxonomy" id="1314670"/>
    <lineage>
        <taxon>Eukaryota</taxon>
        <taxon>Fungi</taxon>
        <taxon>Dikarya</taxon>
        <taxon>Ascomycota</taxon>
        <taxon>Pezizomycotina</taxon>
        <taxon>Dothideomycetes</taxon>
        <taxon>Pleosporomycetidae</taxon>
        <taxon>Mytilinidiales</taxon>
        <taxon>Argynnaceae</taxon>
        <taxon>Lepidopterella</taxon>
    </lineage>
</organism>
<evidence type="ECO:0000313" key="5">
    <source>
        <dbReference type="EMBL" id="OCK86176.1"/>
    </source>
</evidence>
<feature type="compositionally biased region" description="Acidic residues" evidence="3">
    <location>
        <begin position="151"/>
        <end position="162"/>
    </location>
</feature>
<feature type="region of interest" description="Disordered" evidence="3">
    <location>
        <begin position="178"/>
        <end position="204"/>
    </location>
</feature>
<dbReference type="GO" id="GO:0051123">
    <property type="term" value="P:RNA polymerase II preinitiation complex assembly"/>
    <property type="evidence" value="ECO:0007669"/>
    <property type="project" value="TreeGrafter"/>
</dbReference>
<dbReference type="InterPro" id="IPR022591">
    <property type="entry name" value="TAF1_HAT_dom"/>
</dbReference>
<comment type="subcellular location">
    <subcellularLocation>
        <location evidence="1">Nucleus</location>
    </subcellularLocation>
</comment>
<feature type="compositionally biased region" description="Acidic residues" evidence="3">
    <location>
        <begin position="89"/>
        <end position="98"/>
    </location>
</feature>